<dbReference type="Gene3D" id="3.90.550.10">
    <property type="entry name" value="Spore Coat Polysaccharide Biosynthesis Protein SpsA, Chain A"/>
    <property type="match status" value="1"/>
</dbReference>
<accession>A0A226QBP5</accession>
<keyword evidence="2" id="KW-1185">Reference proteome</keyword>
<dbReference type="InterPro" id="IPR029044">
    <property type="entry name" value="Nucleotide-diphossugar_trans"/>
</dbReference>
<dbReference type="PANTHER" id="PTHR43630:SF2">
    <property type="entry name" value="GLYCOSYLTRANSFERASE"/>
    <property type="match status" value="1"/>
</dbReference>
<dbReference type="CDD" id="cd02511">
    <property type="entry name" value="Beta4Glucosyltransferase"/>
    <property type="match status" value="1"/>
</dbReference>
<reference evidence="1 2" key="1">
    <citation type="submission" date="2017-05" db="EMBL/GenBank/DDBJ databases">
        <title>The genome sequence of Geobacillus thermocatenulatus DSM 730.</title>
        <authorList>
            <person name="Ramaloko W.T."/>
            <person name="Koen N."/>
            <person name="Polliack S."/>
            <person name="Aliyu H."/>
            <person name="Lebre P."/>
            <person name="Mohr T."/>
            <person name="Oswald F."/>
            <person name="Zwick M."/>
            <person name="Neumann A."/>
            <person name="Syldatk C."/>
            <person name="Cowan D."/>
            <person name="De Maayer P."/>
        </authorList>
    </citation>
    <scope>NUCLEOTIDE SEQUENCE [LARGE SCALE GENOMIC DNA]</scope>
    <source>
        <strain evidence="1 2">BGSC 93A1</strain>
    </source>
</reference>
<proteinExistence type="predicted"/>
<protein>
    <submittedName>
        <fullName evidence="1">Glycosyl transferase</fullName>
    </submittedName>
</protein>
<dbReference type="SUPFAM" id="SSF53448">
    <property type="entry name" value="Nucleotide-diphospho-sugar transferases"/>
    <property type="match status" value="1"/>
</dbReference>
<gene>
    <name evidence="1" type="ORF">B9L19_01765</name>
</gene>
<keyword evidence="1" id="KW-0808">Transferase</keyword>
<dbReference type="RefSeq" id="WP_025949784.1">
    <property type="nucleotide sequence ID" value="NZ_CP018058.1"/>
</dbReference>
<dbReference type="GO" id="GO:0016740">
    <property type="term" value="F:transferase activity"/>
    <property type="evidence" value="ECO:0007669"/>
    <property type="project" value="UniProtKB-KW"/>
</dbReference>
<dbReference type="KEGG" id="gtm:GT3921_03050"/>
<dbReference type="AlphaFoldDB" id="A0A226QBP5"/>
<evidence type="ECO:0000313" key="2">
    <source>
        <dbReference type="Proteomes" id="UP000198378"/>
    </source>
</evidence>
<dbReference type="Proteomes" id="UP000198378">
    <property type="component" value="Unassembled WGS sequence"/>
</dbReference>
<organism evidence="1 2">
    <name type="scientific">Geobacillus thermocatenulatus</name>
    <dbReference type="NCBI Taxonomy" id="33938"/>
    <lineage>
        <taxon>Bacteria</taxon>
        <taxon>Bacillati</taxon>
        <taxon>Bacillota</taxon>
        <taxon>Bacilli</taxon>
        <taxon>Bacillales</taxon>
        <taxon>Anoxybacillaceae</taxon>
        <taxon>Geobacillus</taxon>
        <taxon>Geobacillus thermoleovorans group</taxon>
    </lineage>
</organism>
<dbReference type="PANTHER" id="PTHR43630">
    <property type="entry name" value="POLY-BETA-1,6-N-ACETYL-D-GLUCOSAMINE SYNTHASE"/>
    <property type="match status" value="1"/>
</dbReference>
<evidence type="ECO:0000313" key="1">
    <source>
        <dbReference type="EMBL" id="OXB88862.1"/>
    </source>
</evidence>
<sequence>MSTNISVLINTFNEEKNIRNCLESVKWADEIIIVDMYSDDRTVEIAREYTDKIYMHERLGYVEPARQFALEKASNEWILVVDADEIVPIELRNKLIEIAESGEYDAVFIPRINYFFGYRMKGSGWGPLQDMQLRFFKKKFMKYGTRIHKGSNLDLSARVYKLKDESLGFIHFNYIDVEHFLEKLNRYTTIEAKNAVDAGERFSIAKLLIIMFKEFINRFIRKKGYADGFQGFGLSMLMVTYRLSAYLKHYLIEKYSSDQTKEKILNQYTQIASNEIKKYLNEEDVKIAKKTSS</sequence>
<dbReference type="Pfam" id="PF00535">
    <property type="entry name" value="Glycos_transf_2"/>
    <property type="match status" value="1"/>
</dbReference>
<dbReference type="EMBL" id="NEWK01000001">
    <property type="protein sequence ID" value="OXB88862.1"/>
    <property type="molecule type" value="Genomic_DNA"/>
</dbReference>
<comment type="caution">
    <text evidence="1">The sequence shown here is derived from an EMBL/GenBank/DDBJ whole genome shotgun (WGS) entry which is preliminary data.</text>
</comment>
<name>A0A226QBP5_9BACL</name>
<dbReference type="InterPro" id="IPR001173">
    <property type="entry name" value="Glyco_trans_2-like"/>
</dbReference>